<organism evidence="18 19">
    <name type="scientific">Vibrio nigripulchritudo SOn1</name>
    <dbReference type="NCBI Taxonomy" id="1238450"/>
    <lineage>
        <taxon>Bacteria</taxon>
        <taxon>Pseudomonadati</taxon>
        <taxon>Pseudomonadota</taxon>
        <taxon>Gammaproteobacteria</taxon>
        <taxon>Vibrionales</taxon>
        <taxon>Vibrionaceae</taxon>
        <taxon>Vibrio</taxon>
    </lineage>
</organism>
<keyword evidence="5" id="KW-0997">Cell inner membrane</keyword>
<dbReference type="PANTHER" id="PTHR43065:SF10">
    <property type="entry name" value="PEROXIDE STRESS-ACTIVATED HISTIDINE KINASE MAK3"/>
    <property type="match status" value="1"/>
</dbReference>
<evidence type="ECO:0000256" key="8">
    <source>
        <dbReference type="ARBA" id="ARBA00022692"/>
    </source>
</evidence>
<evidence type="ECO:0000256" key="14">
    <source>
        <dbReference type="ARBA" id="ARBA00023136"/>
    </source>
</evidence>
<dbReference type="PRINTS" id="PR00344">
    <property type="entry name" value="BCTRLSENSOR"/>
</dbReference>
<keyword evidence="14" id="KW-0472">Membrane</keyword>
<dbReference type="SUPFAM" id="SSF55874">
    <property type="entry name" value="ATPase domain of HSP90 chaperone/DNA topoisomerase II/histidine kinase"/>
    <property type="match status" value="1"/>
</dbReference>
<evidence type="ECO:0000313" key="18">
    <source>
        <dbReference type="EMBL" id="CCO45766.1"/>
    </source>
</evidence>
<keyword evidence="4" id="KW-1003">Cell membrane</keyword>
<accession>A0AAV2VMQ2</accession>
<evidence type="ECO:0000256" key="11">
    <source>
        <dbReference type="ARBA" id="ARBA00022840"/>
    </source>
</evidence>
<dbReference type="GO" id="GO:0005886">
    <property type="term" value="C:plasma membrane"/>
    <property type="evidence" value="ECO:0007669"/>
    <property type="project" value="UniProtKB-SubCell"/>
</dbReference>
<gene>
    <name evidence="18" type="ORF">VIBNISOn1_1560026</name>
</gene>
<evidence type="ECO:0000259" key="17">
    <source>
        <dbReference type="PROSITE" id="PS50885"/>
    </source>
</evidence>
<dbReference type="InterPro" id="IPR005467">
    <property type="entry name" value="His_kinase_dom"/>
</dbReference>
<dbReference type="SUPFAM" id="SSF55785">
    <property type="entry name" value="PYP-like sensor domain (PAS domain)"/>
    <property type="match status" value="1"/>
</dbReference>
<dbReference type="InterPro" id="IPR003661">
    <property type="entry name" value="HisK_dim/P_dom"/>
</dbReference>
<dbReference type="InterPro" id="IPR036097">
    <property type="entry name" value="HisK_dim/P_sf"/>
</dbReference>
<dbReference type="Gene3D" id="6.10.340.10">
    <property type="match status" value="1"/>
</dbReference>
<protein>
    <recommendedName>
        <fullName evidence="15">C4-dicarboxylate transport sensor protein DctB</fullName>
        <ecNumber evidence="3">2.7.13.3</ecNumber>
    </recommendedName>
</protein>
<evidence type="ECO:0000256" key="4">
    <source>
        <dbReference type="ARBA" id="ARBA00022475"/>
    </source>
</evidence>
<dbReference type="FunFam" id="1.10.287.130:FF:000049">
    <property type="entry name" value="C4-dicarboxylate transport sensor protein DctB"/>
    <property type="match status" value="1"/>
</dbReference>
<comment type="subcellular location">
    <subcellularLocation>
        <location evidence="2">Cell inner membrane</location>
        <topology evidence="2">Multi-pass membrane protein</topology>
    </subcellularLocation>
</comment>
<evidence type="ECO:0000256" key="7">
    <source>
        <dbReference type="ARBA" id="ARBA00022679"/>
    </source>
</evidence>
<dbReference type="InterPro" id="IPR035965">
    <property type="entry name" value="PAS-like_dom_sf"/>
</dbReference>
<feature type="domain" description="Histidine kinase" evidence="16">
    <location>
        <begin position="568"/>
        <end position="781"/>
    </location>
</feature>
<keyword evidence="11" id="KW-0067">ATP-binding</keyword>
<dbReference type="Gene3D" id="1.10.287.130">
    <property type="match status" value="1"/>
</dbReference>
<dbReference type="GO" id="GO:0000155">
    <property type="term" value="F:phosphorelay sensor kinase activity"/>
    <property type="evidence" value="ECO:0007669"/>
    <property type="project" value="InterPro"/>
</dbReference>
<dbReference type="AlphaFoldDB" id="A0AAV2VMQ2"/>
<dbReference type="GO" id="GO:0005524">
    <property type="term" value="F:ATP binding"/>
    <property type="evidence" value="ECO:0007669"/>
    <property type="project" value="UniProtKB-KW"/>
</dbReference>
<dbReference type="InterPro" id="IPR036890">
    <property type="entry name" value="HATPase_C_sf"/>
</dbReference>
<evidence type="ECO:0000256" key="13">
    <source>
        <dbReference type="ARBA" id="ARBA00023012"/>
    </source>
</evidence>
<evidence type="ECO:0000259" key="16">
    <source>
        <dbReference type="PROSITE" id="PS50109"/>
    </source>
</evidence>
<feature type="domain" description="HAMP" evidence="17">
    <location>
        <begin position="342"/>
        <end position="394"/>
    </location>
</feature>
<keyword evidence="8" id="KW-0812">Transmembrane</keyword>
<reference evidence="18 19" key="1">
    <citation type="journal article" date="2013" name="ISME J.">
        <title>Comparative genomics of pathogenic lineages of Vibrio nigripulchritudo identifies virulence-associated traits.</title>
        <authorList>
            <person name="Goudenege D."/>
            <person name="Labreuche Y."/>
            <person name="Krin E."/>
            <person name="Ansquer D."/>
            <person name="Mangenot S."/>
            <person name="Calteau A."/>
            <person name="Medigue C."/>
            <person name="Mazel D."/>
            <person name="Polz M.F."/>
            <person name="Le Roux F."/>
        </authorList>
    </citation>
    <scope>NUCLEOTIDE SEQUENCE [LARGE SCALE GENOMIC DNA]</scope>
    <source>
        <strain evidence="18 19">SOn1</strain>
    </source>
</reference>
<evidence type="ECO:0000313" key="19">
    <source>
        <dbReference type="Proteomes" id="UP000018211"/>
    </source>
</evidence>
<comment type="caution">
    <text evidence="18">The sequence shown here is derived from an EMBL/GenBank/DDBJ whole genome shotgun (WGS) entry which is preliminary data.</text>
</comment>
<keyword evidence="13" id="KW-0902">Two-component regulatory system</keyword>
<keyword evidence="12" id="KW-1133">Transmembrane helix</keyword>
<dbReference type="InterPro" id="IPR004358">
    <property type="entry name" value="Sig_transdc_His_kin-like_C"/>
</dbReference>
<keyword evidence="9" id="KW-0547">Nucleotide-binding</keyword>
<evidence type="ECO:0000256" key="2">
    <source>
        <dbReference type="ARBA" id="ARBA00004429"/>
    </source>
</evidence>
<dbReference type="Gene3D" id="3.30.565.10">
    <property type="entry name" value="Histidine kinase-like ATPase, C-terminal domain"/>
    <property type="match status" value="1"/>
</dbReference>
<comment type="catalytic activity">
    <reaction evidence="1">
        <text>ATP + protein L-histidine = ADP + protein N-phospho-L-histidine.</text>
        <dbReference type="EC" id="2.7.13.3"/>
    </reaction>
</comment>
<dbReference type="Pfam" id="PF00512">
    <property type="entry name" value="HisKA"/>
    <property type="match status" value="1"/>
</dbReference>
<dbReference type="SMART" id="SM00387">
    <property type="entry name" value="HATPase_c"/>
    <property type="match status" value="1"/>
</dbReference>
<dbReference type="InterPro" id="IPR003660">
    <property type="entry name" value="HAMP_dom"/>
</dbReference>
<dbReference type="Pfam" id="PF02518">
    <property type="entry name" value="HATPase_c"/>
    <property type="match status" value="1"/>
</dbReference>
<keyword evidence="6" id="KW-0597">Phosphoprotein</keyword>
<dbReference type="Proteomes" id="UP000018211">
    <property type="component" value="Unassembled WGS sequence"/>
</dbReference>
<evidence type="ECO:0000256" key="6">
    <source>
        <dbReference type="ARBA" id="ARBA00022553"/>
    </source>
</evidence>
<evidence type="ECO:0000256" key="12">
    <source>
        <dbReference type="ARBA" id="ARBA00022989"/>
    </source>
</evidence>
<evidence type="ECO:0000256" key="9">
    <source>
        <dbReference type="ARBA" id="ARBA00022741"/>
    </source>
</evidence>
<dbReference type="PROSITE" id="PS50885">
    <property type="entry name" value="HAMP"/>
    <property type="match status" value="1"/>
</dbReference>
<dbReference type="PROSITE" id="PS50109">
    <property type="entry name" value="HIS_KIN"/>
    <property type="match status" value="1"/>
</dbReference>
<sequence length="782" mass="87601">MKLRSHTIGTKLLLAFSASTGLIAVVMAVSWGTWSLLDKQVGDLLKDNVPKYNASYQVESSSSQIRSAIDYAPQIESKSILEDYMQSLQSELTTIESILATLTRNGETDSLLAGYQVLSQQIQTFGEMLLEHIDKERTLSLLNGEIRWIHQDIGSELRPLRQEIEWQLEKEKRQGLVEKLLANMRVIHSINDQEQALYELLLDVSDSAHVSQVDNGMKVVQYRLGDLENVSTALYLLPSAISYQQLIETMGELLRFDGEFHSAVKTFVTSKNRIQKQQKTILTQLDLLHRNVASLASTADAEFAQVKLDTAQLVSSGNRVLVICFSLSIVVSLLLTYYFVNRRIVSRLIALSETLDAMTKNQSDIAFPVDGKDEIARVSHKLKQYYQAMCEMEKTNALNLINNARSSLITCDMSGTIESANLSARSLFNLSDNALNSKLWVWVSVEEQGLMKRVFARDSSLISSGESCITLCFNRTDNMCYLQFYFSVYKQSGVPKVMVTVTDITEQTQANLILEERVSEKTRDLVMANLELQAEVEERRKAETHLKETQSELIQAAKMAVVGQTMSSMAHELNQPLSAINTYLFSAKMALDSNNDEEVESSIEQIKAMTERMSKIINSLRHFAKKQPKDTSLEYVGILDAIQRAGVLVEARLRKIQCRLTWHVFENEKVWAESVGLEQVLVNLLVNSLDAVAEVDHREIEIFTQRETDGITRLCISDSGMGFSHSVINQIFTPFTTTKEVGLGLGLNICRSIVKQFNGDILLASSLSGGACVVLELPNGPQ</sequence>
<dbReference type="PIRSF" id="PIRSF037119">
    <property type="entry name" value="STHK_PgtB"/>
    <property type="match status" value="1"/>
</dbReference>
<proteinExistence type="predicted"/>
<evidence type="ECO:0000256" key="10">
    <source>
        <dbReference type="ARBA" id="ARBA00022777"/>
    </source>
</evidence>
<dbReference type="CDD" id="cd00082">
    <property type="entry name" value="HisKA"/>
    <property type="match status" value="1"/>
</dbReference>
<dbReference type="EC" id="2.7.13.3" evidence="3"/>
<evidence type="ECO:0000256" key="1">
    <source>
        <dbReference type="ARBA" id="ARBA00000085"/>
    </source>
</evidence>
<dbReference type="RefSeq" id="WP_022611126.1">
    <property type="nucleotide sequence ID" value="NZ_LK391965.1"/>
</dbReference>
<keyword evidence="7" id="KW-0808">Transferase</keyword>
<evidence type="ECO:0000256" key="5">
    <source>
        <dbReference type="ARBA" id="ARBA00022519"/>
    </source>
</evidence>
<dbReference type="SUPFAM" id="SSF47384">
    <property type="entry name" value="Homodimeric domain of signal transducing histidine kinase"/>
    <property type="match status" value="1"/>
</dbReference>
<evidence type="ECO:0000256" key="3">
    <source>
        <dbReference type="ARBA" id="ARBA00012438"/>
    </source>
</evidence>
<keyword evidence="10 18" id="KW-0418">Kinase</keyword>
<dbReference type="InterPro" id="IPR003594">
    <property type="entry name" value="HATPase_dom"/>
</dbReference>
<dbReference type="PANTHER" id="PTHR43065">
    <property type="entry name" value="SENSOR HISTIDINE KINASE"/>
    <property type="match status" value="1"/>
</dbReference>
<dbReference type="EMBL" id="CAOF01000064">
    <property type="protein sequence ID" value="CCO45766.1"/>
    <property type="molecule type" value="Genomic_DNA"/>
</dbReference>
<evidence type="ECO:0000256" key="15">
    <source>
        <dbReference type="ARBA" id="ARBA00073143"/>
    </source>
</evidence>
<name>A0AAV2VMQ2_9VIBR</name>
<dbReference type="InterPro" id="IPR017116">
    <property type="entry name" value="Sig_transdc_His_kinase_PgtB"/>
</dbReference>
<dbReference type="SMART" id="SM00388">
    <property type="entry name" value="HisKA"/>
    <property type="match status" value="1"/>
</dbReference>